<organism evidence="1">
    <name type="scientific">marine sediment metagenome</name>
    <dbReference type="NCBI Taxonomy" id="412755"/>
    <lineage>
        <taxon>unclassified sequences</taxon>
        <taxon>metagenomes</taxon>
        <taxon>ecological metagenomes</taxon>
    </lineage>
</organism>
<sequence>MTWFSKCPQWLYSESIELSNNSIYKEKYQFIDKTFISTGHIVVHKENTKYYSILIVYPEATPYVPPTIYVLTNSVDEKIAESYAHSSPEEIEKNIAGNIHFFNRRHQNEDGSVCFIETGSPEISHQYPSITFPSSISF</sequence>
<proteinExistence type="predicted"/>
<name>X1ELE0_9ZZZZ</name>
<accession>X1ELE0</accession>
<reference evidence="1" key="1">
    <citation type="journal article" date="2014" name="Front. Microbiol.">
        <title>High frequency of phylogenetically diverse reductive dehalogenase-homologous genes in deep subseafloor sedimentary metagenomes.</title>
        <authorList>
            <person name="Kawai M."/>
            <person name="Futagami T."/>
            <person name="Toyoda A."/>
            <person name="Takaki Y."/>
            <person name="Nishi S."/>
            <person name="Hori S."/>
            <person name="Arai W."/>
            <person name="Tsubouchi T."/>
            <person name="Morono Y."/>
            <person name="Uchiyama I."/>
            <person name="Ito T."/>
            <person name="Fujiyama A."/>
            <person name="Inagaki F."/>
            <person name="Takami H."/>
        </authorList>
    </citation>
    <scope>NUCLEOTIDE SEQUENCE</scope>
    <source>
        <strain evidence="1">Expedition CK06-06</strain>
    </source>
</reference>
<evidence type="ECO:0000313" key="1">
    <source>
        <dbReference type="EMBL" id="GAH34171.1"/>
    </source>
</evidence>
<dbReference type="AlphaFoldDB" id="X1ELE0"/>
<comment type="caution">
    <text evidence="1">The sequence shown here is derived from an EMBL/GenBank/DDBJ whole genome shotgun (WGS) entry which is preliminary data.</text>
</comment>
<protein>
    <submittedName>
        <fullName evidence="1">Uncharacterized protein</fullName>
    </submittedName>
</protein>
<dbReference type="EMBL" id="BARU01011870">
    <property type="protein sequence ID" value="GAH34171.1"/>
    <property type="molecule type" value="Genomic_DNA"/>
</dbReference>
<gene>
    <name evidence="1" type="ORF">S03H2_22134</name>
</gene>